<organism evidence="1 2">
    <name type="scientific">Orenia metallireducens</name>
    <dbReference type="NCBI Taxonomy" id="1413210"/>
    <lineage>
        <taxon>Bacteria</taxon>
        <taxon>Bacillati</taxon>
        <taxon>Bacillota</taxon>
        <taxon>Clostridia</taxon>
        <taxon>Halanaerobiales</taxon>
        <taxon>Halobacteroidaceae</taxon>
        <taxon>Orenia</taxon>
    </lineage>
</organism>
<name>A0A1C0ACN9_9FIRM</name>
<dbReference type="EMBL" id="LWDV01000006">
    <property type="protein sequence ID" value="OCL28137.1"/>
    <property type="molecule type" value="Genomic_DNA"/>
</dbReference>
<evidence type="ECO:0000313" key="1">
    <source>
        <dbReference type="EMBL" id="OCL28137.1"/>
    </source>
</evidence>
<gene>
    <name evidence="1" type="ORF">U472_02810</name>
</gene>
<evidence type="ECO:0008006" key="3">
    <source>
        <dbReference type="Google" id="ProtNLM"/>
    </source>
</evidence>
<sequence>MSVLMALTVFATVLTSMTVSHIRQTVNDSARTEAYYIAHSVAISMRDWVEKENVSTIENYFDNIDDGRWSQWHSFGRDTDKEYRVNAKIVKKFINGDGSYFRKDLRITAEGRAGEQTSQVMVEMIPKRYIPGIDFGQAIIALHGLNLKENVEIDSGFKFNTIANKDNLTIGSGIKVGGDSYVGEGTADSFIKALLENNSIKGEVKTIIPSSYIMPAFPQMPEGLGENKDLTLSDNQQAVISNDSSYNQIVVNDNGELIVKVGEEGRAILVNNLVVHDNGRIKLEKKVGANTMRVVKVYLENQLDINDSGVIGQFDNKDNLIIYYAGSETFSPEGDLNGSIYSNSADILLLAGNIAGNIISGGNITVKGSMSGVKIIYATSLVSSIRLLANMVLYCGEYMIMSRKRIMAIYFNLTLERQAYYLEGLIRGNMIGKMIRKLALN</sequence>
<evidence type="ECO:0000313" key="2">
    <source>
        <dbReference type="Proteomes" id="UP000093514"/>
    </source>
</evidence>
<reference evidence="2" key="1">
    <citation type="submission" date="2016-07" db="EMBL/GenBank/DDBJ databases">
        <authorList>
            <person name="Florea S."/>
            <person name="Webb J.S."/>
            <person name="Jaromczyk J."/>
            <person name="Schardl C.L."/>
        </authorList>
    </citation>
    <scope>NUCLEOTIDE SEQUENCE [LARGE SCALE GENOMIC DNA]</scope>
    <source>
        <strain evidence="2">Z6</strain>
    </source>
</reference>
<accession>A0A1C0ACN9</accession>
<reference evidence="1 2" key="2">
    <citation type="submission" date="2016-08" db="EMBL/GenBank/DDBJ databases">
        <title>Orenia metallireducens sp. nov. strain Z6, a Novel Metal-reducing Firmicute from the Deep Subsurface.</title>
        <authorList>
            <person name="Maxim B.I."/>
            <person name="Kenneth K."/>
            <person name="Flynn T.M."/>
            <person name="Oloughlin E.J."/>
            <person name="Locke R.A."/>
            <person name="Weber J.R."/>
            <person name="Egan S.M."/>
            <person name="Mackie R.I."/>
            <person name="Cann I.K."/>
        </authorList>
    </citation>
    <scope>NUCLEOTIDE SEQUENCE [LARGE SCALE GENOMIC DNA]</scope>
    <source>
        <strain evidence="1 2">Z6</strain>
    </source>
</reference>
<comment type="caution">
    <text evidence="1">The sequence shown here is derived from an EMBL/GenBank/DDBJ whole genome shotgun (WGS) entry which is preliminary data.</text>
</comment>
<dbReference type="AlphaFoldDB" id="A0A1C0ACN9"/>
<dbReference type="Proteomes" id="UP000093514">
    <property type="component" value="Unassembled WGS sequence"/>
</dbReference>
<dbReference type="RefSeq" id="WP_068715281.1">
    <property type="nucleotide sequence ID" value="NZ_LWDV01000006.1"/>
</dbReference>
<protein>
    <recommendedName>
        <fullName evidence="3">PilX N-terminal</fullName>
    </recommendedName>
</protein>
<keyword evidence="2" id="KW-1185">Reference proteome</keyword>
<proteinExistence type="predicted"/>